<dbReference type="InterPro" id="IPR050171">
    <property type="entry name" value="MFS_Transporters"/>
</dbReference>
<dbReference type="Proteomes" id="UP001141336">
    <property type="component" value="Unassembled WGS sequence"/>
</dbReference>
<evidence type="ECO:0000256" key="6">
    <source>
        <dbReference type="ARBA" id="ARBA00023136"/>
    </source>
</evidence>
<dbReference type="InterPro" id="IPR011701">
    <property type="entry name" value="MFS"/>
</dbReference>
<keyword evidence="6 7" id="KW-0472">Membrane</keyword>
<evidence type="ECO:0000256" key="3">
    <source>
        <dbReference type="ARBA" id="ARBA00022475"/>
    </source>
</evidence>
<organism evidence="9 10">
    <name type="scientific">Methanocorpusculum vombati</name>
    <dbReference type="NCBI Taxonomy" id="3002864"/>
    <lineage>
        <taxon>Archaea</taxon>
        <taxon>Methanobacteriati</taxon>
        <taxon>Methanobacteriota</taxon>
        <taxon>Stenosarchaea group</taxon>
        <taxon>Methanomicrobia</taxon>
        <taxon>Methanomicrobiales</taxon>
        <taxon>Methanocorpusculaceae</taxon>
        <taxon>Methanocorpusculum</taxon>
    </lineage>
</organism>
<evidence type="ECO:0000313" key="10">
    <source>
        <dbReference type="Proteomes" id="UP001141336"/>
    </source>
</evidence>
<dbReference type="RefSeq" id="WP_268923626.1">
    <property type="nucleotide sequence ID" value="NZ_JAPTGC010000016.1"/>
</dbReference>
<dbReference type="InterPro" id="IPR036259">
    <property type="entry name" value="MFS_trans_sf"/>
</dbReference>
<reference evidence="9" key="1">
    <citation type="submission" date="2022-12" db="EMBL/GenBank/DDBJ databases">
        <title>Isolation and characterisation of novel Methanocorpusculum spp. from native Australian herbivores indicates the genus is ancestrally host-associated.</title>
        <authorList>
            <person name="Volmer J.G."/>
            <person name="Soo R.M."/>
            <person name="Evans P.N."/>
            <person name="Hoedt E.C."/>
            <person name="Astorga Alsina A.L."/>
            <person name="Woodcroft B.J."/>
            <person name="Tyson G.W."/>
            <person name="Hugenholtz P."/>
            <person name="Morrison M."/>
        </authorList>
    </citation>
    <scope>NUCLEOTIDE SEQUENCE</scope>
    <source>
        <strain evidence="9">CW153</strain>
    </source>
</reference>
<feature type="transmembrane region" description="Helical" evidence="7">
    <location>
        <begin position="141"/>
        <end position="166"/>
    </location>
</feature>
<proteinExistence type="predicted"/>
<dbReference type="Pfam" id="PF07690">
    <property type="entry name" value="MFS_1"/>
    <property type="match status" value="1"/>
</dbReference>
<protein>
    <submittedName>
        <fullName evidence="9">MFS transporter</fullName>
    </submittedName>
</protein>
<feature type="transmembrane region" description="Helical" evidence="7">
    <location>
        <begin position="307"/>
        <end position="326"/>
    </location>
</feature>
<feature type="transmembrane region" description="Helical" evidence="7">
    <location>
        <begin position="172"/>
        <end position="189"/>
    </location>
</feature>
<keyword evidence="3" id="KW-1003">Cell membrane</keyword>
<feature type="transmembrane region" description="Helical" evidence="7">
    <location>
        <begin position="82"/>
        <end position="100"/>
    </location>
</feature>
<evidence type="ECO:0000256" key="4">
    <source>
        <dbReference type="ARBA" id="ARBA00022692"/>
    </source>
</evidence>
<dbReference type="CDD" id="cd17473">
    <property type="entry name" value="MFS_arabinose_efflux_permease_like"/>
    <property type="match status" value="1"/>
</dbReference>
<feature type="transmembrane region" description="Helical" evidence="7">
    <location>
        <begin position="210"/>
        <end position="227"/>
    </location>
</feature>
<feature type="transmembrane region" description="Helical" evidence="7">
    <location>
        <begin position="276"/>
        <end position="301"/>
    </location>
</feature>
<dbReference type="InterPro" id="IPR020846">
    <property type="entry name" value="MFS_dom"/>
</dbReference>
<keyword evidence="4 7" id="KW-0812">Transmembrane</keyword>
<keyword evidence="10" id="KW-1185">Reference proteome</keyword>
<name>A0ABT4INL6_9EURY</name>
<accession>A0ABT4INL6</accession>
<evidence type="ECO:0000256" key="5">
    <source>
        <dbReference type="ARBA" id="ARBA00022989"/>
    </source>
</evidence>
<sequence>MMQTAKSRSTVTKGTVFFLLFASMLILMGGAAVAPAIQELCAEFSEYSDTLVRMIVTLPALAVACSGFFIGGITDRIGRKPTLCISLVLFVVAGAAGYFLPTLPMILVSRVILGFGIGGILTSTTALIAEYYPGAEKAKILGYQAAAFGIGGLILETSGGIFTVFGGGRAPFLLYLIGIVILIGVIVTIREPVHEEYEKRAAGAKLNKPVLFVIFLLILLTEIIYFITPTYMSSLADGFGFSAAYAGLLIGVGGLVSAIPGIFYGRFIIRYLSRDVTIFLAFLCMAAGMMLIGVTAALPLLLAGTALQGFGIGIMTPTLPTWIATVTSPVSMGLAMGVYAIGFNLGQFLAPIAAAPVVAAVGSYSGMFFAAGAVSAVIGVVYLAGAFLLRRCPRE</sequence>
<evidence type="ECO:0000259" key="8">
    <source>
        <dbReference type="PROSITE" id="PS50850"/>
    </source>
</evidence>
<feature type="transmembrane region" description="Helical" evidence="7">
    <location>
        <begin position="338"/>
        <end position="361"/>
    </location>
</feature>
<dbReference type="PANTHER" id="PTHR23517">
    <property type="entry name" value="RESISTANCE PROTEIN MDTM, PUTATIVE-RELATED-RELATED"/>
    <property type="match status" value="1"/>
</dbReference>
<gene>
    <name evidence="9" type="ORF">O0S09_08905</name>
</gene>
<comment type="subcellular location">
    <subcellularLocation>
        <location evidence="1">Cell membrane</location>
        <topology evidence="1">Multi-pass membrane protein</topology>
    </subcellularLocation>
</comment>
<dbReference type="PROSITE" id="PS00217">
    <property type="entry name" value="SUGAR_TRANSPORT_2"/>
    <property type="match status" value="1"/>
</dbReference>
<comment type="caution">
    <text evidence="9">The sequence shown here is derived from an EMBL/GenBank/DDBJ whole genome shotgun (WGS) entry which is preliminary data.</text>
</comment>
<dbReference type="EMBL" id="JAPTGC010000016">
    <property type="protein sequence ID" value="MCZ0863363.1"/>
    <property type="molecule type" value="Genomic_DNA"/>
</dbReference>
<evidence type="ECO:0000313" key="9">
    <source>
        <dbReference type="EMBL" id="MCZ0863363.1"/>
    </source>
</evidence>
<feature type="transmembrane region" description="Helical" evidence="7">
    <location>
        <begin position="51"/>
        <end position="70"/>
    </location>
</feature>
<keyword evidence="2" id="KW-0813">Transport</keyword>
<keyword evidence="5 7" id="KW-1133">Transmembrane helix</keyword>
<feature type="transmembrane region" description="Helical" evidence="7">
    <location>
        <begin position="367"/>
        <end position="389"/>
    </location>
</feature>
<dbReference type="PROSITE" id="PS50850">
    <property type="entry name" value="MFS"/>
    <property type="match status" value="1"/>
</dbReference>
<feature type="domain" description="Major facilitator superfamily (MFS) profile" evidence="8">
    <location>
        <begin position="15"/>
        <end position="395"/>
    </location>
</feature>
<dbReference type="SUPFAM" id="SSF103473">
    <property type="entry name" value="MFS general substrate transporter"/>
    <property type="match status" value="1"/>
</dbReference>
<feature type="transmembrane region" description="Helical" evidence="7">
    <location>
        <begin position="106"/>
        <end position="129"/>
    </location>
</feature>
<dbReference type="Gene3D" id="1.20.1250.20">
    <property type="entry name" value="MFS general substrate transporter like domains"/>
    <property type="match status" value="1"/>
</dbReference>
<dbReference type="InterPro" id="IPR005829">
    <property type="entry name" value="Sugar_transporter_CS"/>
</dbReference>
<feature type="transmembrane region" description="Helical" evidence="7">
    <location>
        <begin position="239"/>
        <end position="264"/>
    </location>
</feature>
<evidence type="ECO:0000256" key="2">
    <source>
        <dbReference type="ARBA" id="ARBA00022448"/>
    </source>
</evidence>
<evidence type="ECO:0000256" key="7">
    <source>
        <dbReference type="SAM" id="Phobius"/>
    </source>
</evidence>
<evidence type="ECO:0000256" key="1">
    <source>
        <dbReference type="ARBA" id="ARBA00004651"/>
    </source>
</evidence>